<keyword evidence="2" id="KW-1133">Transmembrane helix</keyword>
<evidence type="ECO:0000256" key="1">
    <source>
        <dbReference type="SAM" id="MobiDB-lite"/>
    </source>
</evidence>
<sequence>MSTSSLPCRPGTRRRASVLVALAVAGTTLLGAPAAVAAPGDNGDVKVHDSNTAETDQRDDPKVCQFYLDGFNFDGAQDIAWSIETQPHVAGGATLAGGLIIPASGDGQTKGLFSLPNGQYKLTWNFEGENGAGKQKVFKVDCAPGSPTPTPTPTSTPPGGGPGGPGGGPGGPNGGPHAGGGGLAHIQDFSPVVGSAAAGLVMAGGVVYLRLRRRPDGAA</sequence>
<evidence type="ECO:0000256" key="2">
    <source>
        <dbReference type="SAM" id="Phobius"/>
    </source>
</evidence>
<feature type="compositionally biased region" description="Pro residues" evidence="1">
    <location>
        <begin position="146"/>
        <end position="160"/>
    </location>
</feature>
<keyword evidence="2" id="KW-0472">Membrane</keyword>
<comment type="caution">
    <text evidence="4">The sequence shown here is derived from an EMBL/GenBank/DDBJ whole genome shotgun (WGS) entry which is preliminary data.</text>
</comment>
<evidence type="ECO:0000256" key="3">
    <source>
        <dbReference type="SAM" id="SignalP"/>
    </source>
</evidence>
<feature type="signal peptide" evidence="3">
    <location>
        <begin position="1"/>
        <end position="37"/>
    </location>
</feature>
<keyword evidence="3" id="KW-0732">Signal</keyword>
<dbReference type="RefSeq" id="WP_381257091.1">
    <property type="nucleotide sequence ID" value="NZ_JBHTBI010000017.1"/>
</dbReference>
<feature type="region of interest" description="Disordered" evidence="1">
    <location>
        <begin position="142"/>
        <end position="183"/>
    </location>
</feature>
<name>A0ABW2VPU5_9ACTN</name>
<feature type="compositionally biased region" description="Gly residues" evidence="1">
    <location>
        <begin position="161"/>
        <end position="183"/>
    </location>
</feature>
<keyword evidence="5" id="KW-1185">Reference proteome</keyword>
<gene>
    <name evidence="4" type="ORF">ACFQZP_28970</name>
</gene>
<keyword evidence="2" id="KW-0812">Transmembrane</keyword>
<reference evidence="5" key="1">
    <citation type="journal article" date="2019" name="Int. J. Syst. Evol. Microbiol.">
        <title>The Global Catalogue of Microorganisms (GCM) 10K type strain sequencing project: providing services to taxonomists for standard genome sequencing and annotation.</title>
        <authorList>
            <consortium name="The Broad Institute Genomics Platform"/>
            <consortium name="The Broad Institute Genome Sequencing Center for Infectious Disease"/>
            <person name="Wu L."/>
            <person name="Ma J."/>
        </authorList>
    </citation>
    <scope>NUCLEOTIDE SEQUENCE [LARGE SCALE GENOMIC DNA]</scope>
    <source>
        <strain evidence="5">CGMCC 4.7198</strain>
    </source>
</reference>
<evidence type="ECO:0000313" key="4">
    <source>
        <dbReference type="EMBL" id="MFD0285650.1"/>
    </source>
</evidence>
<organism evidence="4 5">
    <name type="scientific">Streptomyces lutosisoli</name>
    <dbReference type="NCBI Taxonomy" id="2665721"/>
    <lineage>
        <taxon>Bacteria</taxon>
        <taxon>Bacillati</taxon>
        <taxon>Actinomycetota</taxon>
        <taxon>Actinomycetes</taxon>
        <taxon>Kitasatosporales</taxon>
        <taxon>Streptomycetaceae</taxon>
        <taxon>Streptomyces</taxon>
    </lineage>
</organism>
<accession>A0ABW2VPU5</accession>
<proteinExistence type="predicted"/>
<feature type="chain" id="PRO_5045142975" description="Gram-positive cocci surface proteins LPxTG domain-containing protein" evidence="3">
    <location>
        <begin position="38"/>
        <end position="219"/>
    </location>
</feature>
<evidence type="ECO:0008006" key="6">
    <source>
        <dbReference type="Google" id="ProtNLM"/>
    </source>
</evidence>
<evidence type="ECO:0000313" key="5">
    <source>
        <dbReference type="Proteomes" id="UP001596957"/>
    </source>
</evidence>
<dbReference type="EMBL" id="JBHTEC010000001">
    <property type="protein sequence ID" value="MFD0285650.1"/>
    <property type="molecule type" value="Genomic_DNA"/>
</dbReference>
<dbReference type="Proteomes" id="UP001596957">
    <property type="component" value="Unassembled WGS sequence"/>
</dbReference>
<feature type="transmembrane region" description="Helical" evidence="2">
    <location>
        <begin position="192"/>
        <end position="211"/>
    </location>
</feature>
<protein>
    <recommendedName>
        <fullName evidence="6">Gram-positive cocci surface proteins LPxTG domain-containing protein</fullName>
    </recommendedName>
</protein>